<evidence type="ECO:0000256" key="7">
    <source>
        <dbReference type="ARBA" id="ARBA00023235"/>
    </source>
</evidence>
<reference evidence="10 11" key="1">
    <citation type="submission" date="2018-06" db="EMBL/GenBank/DDBJ databases">
        <authorList>
            <consortium name="Pathogen Informatics"/>
            <person name="Doyle S."/>
        </authorList>
    </citation>
    <scope>NUCLEOTIDE SEQUENCE [LARGE SCALE GENOMIC DNA]</scope>
    <source>
        <strain evidence="10 11">NCTC13296</strain>
    </source>
</reference>
<keyword evidence="5 8" id="KW-1133">Transmembrane helix</keyword>
<dbReference type="GO" id="GO:0016872">
    <property type="term" value="F:intramolecular lyase activity"/>
    <property type="evidence" value="ECO:0007669"/>
    <property type="project" value="InterPro"/>
</dbReference>
<dbReference type="InterPro" id="IPR017825">
    <property type="entry name" value="Lycopene_cyclase_dom"/>
</dbReference>
<feature type="transmembrane region" description="Helical" evidence="8">
    <location>
        <begin position="36"/>
        <end position="58"/>
    </location>
</feature>
<keyword evidence="4" id="KW-0125">Carotenoid biosynthesis</keyword>
<dbReference type="Proteomes" id="UP000254569">
    <property type="component" value="Unassembled WGS sequence"/>
</dbReference>
<keyword evidence="11" id="KW-1185">Reference proteome</keyword>
<dbReference type="GO" id="GO:0016117">
    <property type="term" value="P:carotenoid biosynthetic process"/>
    <property type="evidence" value="ECO:0007669"/>
    <property type="project" value="UniProtKB-KW"/>
</dbReference>
<evidence type="ECO:0000259" key="9">
    <source>
        <dbReference type="Pfam" id="PF18916"/>
    </source>
</evidence>
<evidence type="ECO:0000313" key="11">
    <source>
        <dbReference type="Proteomes" id="UP000254569"/>
    </source>
</evidence>
<dbReference type="Pfam" id="PF18916">
    <property type="entry name" value="Lycopene_cyc"/>
    <property type="match status" value="1"/>
</dbReference>
<evidence type="ECO:0000313" key="10">
    <source>
        <dbReference type="EMBL" id="SUE14087.1"/>
    </source>
</evidence>
<proteinExistence type="predicted"/>
<gene>
    <name evidence="10" type="ORF">NCTC13296_00920</name>
</gene>
<keyword evidence="6 8" id="KW-0472">Membrane</keyword>
<comment type="pathway">
    <text evidence="2">Carotenoid biosynthesis.</text>
</comment>
<name>A0A379LVM4_9NOCA</name>
<dbReference type="OrthoDB" id="5195186at2"/>
<dbReference type="NCBIfam" id="TIGR03462">
    <property type="entry name" value="CarR_dom_SF"/>
    <property type="match status" value="1"/>
</dbReference>
<dbReference type="RefSeq" id="WP_064064082.1">
    <property type="nucleotide sequence ID" value="NZ_LPZN01000027.1"/>
</dbReference>
<keyword evidence="7" id="KW-0413">Isomerase</keyword>
<feature type="domain" description="Lycopene cyclase" evidence="9">
    <location>
        <begin position="6"/>
        <end position="92"/>
    </location>
</feature>
<dbReference type="GO" id="GO:0016020">
    <property type="term" value="C:membrane"/>
    <property type="evidence" value="ECO:0007669"/>
    <property type="project" value="UniProtKB-SubCell"/>
</dbReference>
<accession>A0A379LVM4</accession>
<evidence type="ECO:0000256" key="8">
    <source>
        <dbReference type="SAM" id="Phobius"/>
    </source>
</evidence>
<evidence type="ECO:0000256" key="1">
    <source>
        <dbReference type="ARBA" id="ARBA00004141"/>
    </source>
</evidence>
<evidence type="ECO:0000256" key="2">
    <source>
        <dbReference type="ARBA" id="ARBA00004829"/>
    </source>
</evidence>
<dbReference type="GO" id="GO:0045436">
    <property type="term" value="F:lycopene beta cyclase activity"/>
    <property type="evidence" value="ECO:0007669"/>
    <property type="project" value="UniProtKB-ARBA"/>
</dbReference>
<sequence>MDSWHYVFVLAACLIVTAPLEWGARVYRQPARVVRAVAPVALIFLAWDVLAVTAGVWSFNPRYVTGLELPGHLPVEEVLFFVVIPLCGLLTYGAVEFLSDRLPQGRRRTGRQRS</sequence>
<dbReference type="EMBL" id="UGVI01000001">
    <property type="protein sequence ID" value="SUE14087.1"/>
    <property type="molecule type" value="Genomic_DNA"/>
</dbReference>
<keyword evidence="3 8" id="KW-0812">Transmembrane</keyword>
<comment type="subcellular location">
    <subcellularLocation>
        <location evidence="1">Membrane</location>
        <topology evidence="1">Multi-pass membrane protein</topology>
    </subcellularLocation>
</comment>
<evidence type="ECO:0000256" key="5">
    <source>
        <dbReference type="ARBA" id="ARBA00022989"/>
    </source>
</evidence>
<feature type="transmembrane region" description="Helical" evidence="8">
    <location>
        <begin position="78"/>
        <end position="98"/>
    </location>
</feature>
<evidence type="ECO:0000256" key="3">
    <source>
        <dbReference type="ARBA" id="ARBA00022692"/>
    </source>
</evidence>
<evidence type="ECO:0000256" key="4">
    <source>
        <dbReference type="ARBA" id="ARBA00022746"/>
    </source>
</evidence>
<protein>
    <submittedName>
        <fullName evidence="10">Lycopene cyclase domain</fullName>
    </submittedName>
</protein>
<organism evidence="10 11">
    <name type="scientific">Rhodococcus gordoniae</name>
    <dbReference type="NCBI Taxonomy" id="223392"/>
    <lineage>
        <taxon>Bacteria</taxon>
        <taxon>Bacillati</taxon>
        <taxon>Actinomycetota</taxon>
        <taxon>Actinomycetes</taxon>
        <taxon>Mycobacteriales</taxon>
        <taxon>Nocardiaceae</taxon>
        <taxon>Rhodococcus</taxon>
    </lineage>
</organism>
<evidence type="ECO:0000256" key="6">
    <source>
        <dbReference type="ARBA" id="ARBA00023136"/>
    </source>
</evidence>
<feature type="transmembrane region" description="Helical" evidence="8">
    <location>
        <begin position="6"/>
        <end position="24"/>
    </location>
</feature>
<dbReference type="AlphaFoldDB" id="A0A379LVM4"/>